<dbReference type="PANTHER" id="PTHR34614:SF2">
    <property type="entry name" value="TRANSPOSASE IS4-LIKE DOMAIN-CONTAINING PROTEIN"/>
    <property type="match status" value="1"/>
</dbReference>
<accession>T1CE42</accession>
<dbReference type="PANTHER" id="PTHR34614">
    <property type="match status" value="1"/>
</dbReference>
<feature type="region of interest" description="Disordered" evidence="1">
    <location>
        <begin position="145"/>
        <end position="186"/>
    </location>
</feature>
<feature type="compositionally biased region" description="Basic and acidic residues" evidence="1">
    <location>
        <begin position="173"/>
        <end position="186"/>
    </location>
</feature>
<feature type="non-terminal residue" evidence="2">
    <location>
        <position position="1"/>
    </location>
</feature>
<gene>
    <name evidence="2" type="ORF">B1A_00533</name>
</gene>
<proteinExistence type="predicted"/>
<reference evidence="2" key="2">
    <citation type="journal article" date="2014" name="ISME J.">
        <title>Microbial stratification in low pH oxic and suboxic macroscopic growths along an acid mine drainage.</title>
        <authorList>
            <person name="Mendez-Garcia C."/>
            <person name="Mesa V."/>
            <person name="Sprenger R.R."/>
            <person name="Richter M."/>
            <person name="Diez M.S."/>
            <person name="Solano J."/>
            <person name="Bargiela R."/>
            <person name="Golyshina O.V."/>
            <person name="Manteca A."/>
            <person name="Ramos J.L."/>
            <person name="Gallego J.R."/>
            <person name="Llorente I."/>
            <person name="Martins Dos Santos V.A."/>
            <person name="Jensen O.N."/>
            <person name="Pelaez A.I."/>
            <person name="Sanchez J."/>
            <person name="Ferrer M."/>
        </authorList>
    </citation>
    <scope>NUCLEOTIDE SEQUENCE</scope>
</reference>
<evidence type="ECO:0000256" key="1">
    <source>
        <dbReference type="SAM" id="MobiDB-lite"/>
    </source>
</evidence>
<evidence type="ECO:0008006" key="3">
    <source>
        <dbReference type="Google" id="ProtNLM"/>
    </source>
</evidence>
<protein>
    <recommendedName>
        <fullName evidence="3">Transposase</fullName>
    </recommendedName>
</protein>
<dbReference type="EMBL" id="AUZX01000397">
    <property type="protein sequence ID" value="EQD80772.1"/>
    <property type="molecule type" value="Genomic_DNA"/>
</dbReference>
<reference evidence="2" key="1">
    <citation type="submission" date="2013-08" db="EMBL/GenBank/DDBJ databases">
        <authorList>
            <person name="Mendez C."/>
            <person name="Richter M."/>
            <person name="Ferrer M."/>
            <person name="Sanchez J."/>
        </authorList>
    </citation>
    <scope>NUCLEOTIDE SEQUENCE</scope>
</reference>
<name>T1CE42_9ZZZZ</name>
<comment type="caution">
    <text evidence="2">The sequence shown here is derived from an EMBL/GenBank/DDBJ whole genome shotgun (WGS) entry which is preliminary data.</text>
</comment>
<dbReference type="AlphaFoldDB" id="T1CE42"/>
<evidence type="ECO:0000313" key="2">
    <source>
        <dbReference type="EMBL" id="EQD80772.1"/>
    </source>
</evidence>
<feature type="compositionally biased region" description="Basic residues" evidence="1">
    <location>
        <begin position="145"/>
        <end position="155"/>
    </location>
</feature>
<sequence>RVDTMTVSLFGEYEKEEDGAIKIVYGHAKSNNRPGCKQIEVGAASVGPGMPLASRVLDGNASDKTFNFEMLEDLSRQLSLEDVQRLVYVADSQMVTEANLQRVDLLGWRFISRLPNNYTLCDEVKERALALGAWQDVGRSARIRRLHPTRCRSSRKPSTTAVSPRGRPQFEPGEAKAGEHGEGCHA</sequence>
<organism evidence="2">
    <name type="scientific">mine drainage metagenome</name>
    <dbReference type="NCBI Taxonomy" id="410659"/>
    <lineage>
        <taxon>unclassified sequences</taxon>
        <taxon>metagenomes</taxon>
        <taxon>ecological metagenomes</taxon>
    </lineage>
</organism>